<dbReference type="EC" id="3.4.19.12" evidence="3 11"/>
<dbReference type="CDD" id="cd09616">
    <property type="entry name" value="Peptidase_C12_UCH_L1_L3"/>
    <property type="match status" value="1"/>
</dbReference>
<dbReference type="PROSITE" id="PS52048">
    <property type="entry name" value="UCH_DOMAIN"/>
    <property type="match status" value="1"/>
</dbReference>
<evidence type="ECO:0000256" key="7">
    <source>
        <dbReference type="ARBA" id="ARBA00022807"/>
    </source>
</evidence>
<dbReference type="GO" id="GO:0005737">
    <property type="term" value="C:cytoplasm"/>
    <property type="evidence" value="ECO:0007669"/>
    <property type="project" value="TreeGrafter"/>
</dbReference>
<feature type="domain" description="UCH catalytic" evidence="12">
    <location>
        <begin position="2"/>
        <end position="225"/>
    </location>
</feature>
<dbReference type="PANTHER" id="PTHR10589:SF17">
    <property type="entry name" value="UBIQUITIN CARBOXYL-TERMINAL HYDROLASE"/>
    <property type="match status" value="1"/>
</dbReference>
<dbReference type="FunFam" id="3.40.532.10:FF:000006">
    <property type="entry name" value="Ubiquitin carboxyl-terminal hydrolase"/>
    <property type="match status" value="1"/>
</dbReference>
<reference evidence="13" key="1">
    <citation type="submission" date="2015-11" db="EMBL/GenBank/DDBJ databases">
        <title>De novo transcriptome assembly of four potential Pierce s Disease insect vectors from Arizona vineyards.</title>
        <authorList>
            <person name="Tassone E.E."/>
        </authorList>
    </citation>
    <scope>NUCLEOTIDE SEQUENCE</scope>
</reference>
<dbReference type="InterPro" id="IPR001578">
    <property type="entry name" value="Peptidase_C12_UCH"/>
</dbReference>
<comment type="catalytic activity">
    <reaction evidence="1 10 11">
        <text>Thiol-dependent hydrolysis of ester, thioester, amide, peptide and isopeptide bonds formed by the C-terminal Gly of ubiquitin (a 76-residue protein attached to proteins as an intracellular targeting signal).</text>
        <dbReference type="EC" id="3.4.19.12"/>
    </reaction>
</comment>
<protein>
    <recommendedName>
        <fullName evidence="9 11">Ubiquitin carboxyl-terminal hydrolase</fullName>
        <ecNumber evidence="3 11">3.4.19.12</ecNumber>
    </recommendedName>
</protein>
<evidence type="ECO:0000313" key="13">
    <source>
        <dbReference type="EMBL" id="JAS63938.1"/>
    </source>
</evidence>
<dbReference type="Gene3D" id="3.40.532.10">
    <property type="entry name" value="Peptidase C12, ubiquitin carboxyl-terminal hydrolase"/>
    <property type="match status" value="1"/>
</dbReference>
<dbReference type="AlphaFoldDB" id="A0A1B6GNB3"/>
<feature type="site" description="Transition state stabilizer" evidence="10">
    <location>
        <position position="86"/>
    </location>
</feature>
<dbReference type="PANTHER" id="PTHR10589">
    <property type="entry name" value="UBIQUITIN CARBOXYL-TERMINAL HYDROLASE"/>
    <property type="match status" value="1"/>
</dbReference>
<evidence type="ECO:0000256" key="10">
    <source>
        <dbReference type="PROSITE-ProRule" id="PRU01393"/>
    </source>
</evidence>
<keyword evidence="6 10" id="KW-0378">Hydrolase</keyword>
<dbReference type="SUPFAM" id="SSF54001">
    <property type="entry name" value="Cysteine proteinases"/>
    <property type="match status" value="1"/>
</dbReference>
<evidence type="ECO:0000256" key="9">
    <source>
        <dbReference type="ARBA" id="ARBA00073226"/>
    </source>
</evidence>
<dbReference type="GO" id="GO:0016579">
    <property type="term" value="P:protein deubiquitination"/>
    <property type="evidence" value="ECO:0007669"/>
    <property type="project" value="TreeGrafter"/>
</dbReference>
<evidence type="ECO:0000256" key="5">
    <source>
        <dbReference type="ARBA" id="ARBA00022786"/>
    </source>
</evidence>
<evidence type="ECO:0000256" key="2">
    <source>
        <dbReference type="ARBA" id="ARBA00009326"/>
    </source>
</evidence>
<sequence>MAWLPLESNPDVMNKLLVSVGVPEKWQIVDVYGLDQDLLAVVPRPVVALIFLFPTSDKYEEHRVLQEEEVQAKGQTVSPDIYYMKQYAHNACGTIALLHSIGNNLDKIQLGDGCLKQFFDDTKQATPEERGEMLMKNAGVINAHQALALEGQTEAPSPNEPVNFHFVALVCKDGELYELDGRKSFPINHGPTTPDSLLEDGAKVIREYTSRDPDDIRFTVVALTATD</sequence>
<evidence type="ECO:0000256" key="8">
    <source>
        <dbReference type="ARBA" id="ARBA00055560"/>
    </source>
</evidence>
<dbReference type="PRINTS" id="PR00707">
    <property type="entry name" value="UBCTHYDRLASE"/>
</dbReference>
<dbReference type="InterPro" id="IPR038765">
    <property type="entry name" value="Papain-like_cys_pep_sf"/>
</dbReference>
<accession>A0A1B6GNB3</accession>
<gene>
    <name evidence="13" type="ORF">g.23747</name>
</gene>
<dbReference type="EMBL" id="GECZ01005831">
    <property type="protein sequence ID" value="JAS63938.1"/>
    <property type="molecule type" value="Transcribed_RNA"/>
</dbReference>
<feature type="site" description="Important for enzyme activity" evidence="10">
    <location>
        <position position="180"/>
    </location>
</feature>
<feature type="active site" description="Nucleophile" evidence="10">
    <location>
        <position position="92"/>
    </location>
</feature>
<organism evidence="13">
    <name type="scientific">Cuerna arida</name>
    <dbReference type="NCBI Taxonomy" id="1464854"/>
    <lineage>
        <taxon>Eukaryota</taxon>
        <taxon>Metazoa</taxon>
        <taxon>Ecdysozoa</taxon>
        <taxon>Arthropoda</taxon>
        <taxon>Hexapoda</taxon>
        <taxon>Insecta</taxon>
        <taxon>Pterygota</taxon>
        <taxon>Neoptera</taxon>
        <taxon>Paraneoptera</taxon>
        <taxon>Hemiptera</taxon>
        <taxon>Auchenorrhyncha</taxon>
        <taxon>Membracoidea</taxon>
        <taxon>Cicadellidae</taxon>
        <taxon>Cicadellinae</taxon>
        <taxon>Proconiini</taxon>
        <taxon>Cuerna</taxon>
    </lineage>
</organism>
<comment type="function">
    <text evidence="8">Ubiquitin-protein hydrolase is involved both in the processing of ubiquitin precursors and of ubiquitinated proteins. This enzyme is a thiol protease that recognizes and hydrolyzes a peptide bond at the C-terminal glycine of ubiquitin.</text>
</comment>
<evidence type="ECO:0000256" key="1">
    <source>
        <dbReference type="ARBA" id="ARBA00000707"/>
    </source>
</evidence>
<keyword evidence="5 10" id="KW-0833">Ubl conjugation pathway</keyword>
<evidence type="ECO:0000256" key="11">
    <source>
        <dbReference type="RuleBase" id="RU361215"/>
    </source>
</evidence>
<name>A0A1B6GNB3_9HEMI</name>
<keyword evidence="4 10" id="KW-0645">Protease</keyword>
<dbReference type="Pfam" id="PF01088">
    <property type="entry name" value="Peptidase_C12"/>
    <property type="match status" value="1"/>
</dbReference>
<keyword evidence="7 10" id="KW-0788">Thiol protease</keyword>
<evidence type="ECO:0000256" key="3">
    <source>
        <dbReference type="ARBA" id="ARBA00012759"/>
    </source>
</evidence>
<dbReference type="GO" id="GO:0004843">
    <property type="term" value="F:cysteine-type deubiquitinase activity"/>
    <property type="evidence" value="ECO:0007669"/>
    <property type="project" value="UniProtKB-UniRule"/>
</dbReference>
<comment type="similarity">
    <text evidence="2 10 11">Belongs to the peptidase C12 family.</text>
</comment>
<evidence type="ECO:0000259" key="12">
    <source>
        <dbReference type="PROSITE" id="PS52048"/>
    </source>
</evidence>
<proteinExistence type="inferred from homology"/>
<evidence type="ECO:0000256" key="4">
    <source>
        <dbReference type="ARBA" id="ARBA00022670"/>
    </source>
</evidence>
<feature type="active site" description="Proton donor" evidence="10">
    <location>
        <position position="165"/>
    </location>
</feature>
<dbReference type="GO" id="GO:0006511">
    <property type="term" value="P:ubiquitin-dependent protein catabolic process"/>
    <property type="evidence" value="ECO:0007669"/>
    <property type="project" value="UniProtKB-UniRule"/>
</dbReference>
<evidence type="ECO:0000256" key="6">
    <source>
        <dbReference type="ARBA" id="ARBA00022801"/>
    </source>
</evidence>
<dbReference type="InterPro" id="IPR036959">
    <property type="entry name" value="Peptidase_C12_UCH_sf"/>
</dbReference>